<gene>
    <name evidence="2" type="ORF">PXEA_LOCUS25277</name>
</gene>
<feature type="compositionally biased region" description="Polar residues" evidence="1">
    <location>
        <begin position="1"/>
        <end position="10"/>
    </location>
</feature>
<name>A0A448XA60_9PLAT</name>
<sequence length="71" mass="7646">MLGRQGSQASHWYHDSCPNTPQPGADIGQAGAVSTKQTGSQNGEWTGELGCHMYLCWLAGFCTCEYTFSDA</sequence>
<proteinExistence type="predicted"/>
<dbReference type="AlphaFoldDB" id="A0A448XA60"/>
<reference evidence="2" key="1">
    <citation type="submission" date="2018-11" db="EMBL/GenBank/DDBJ databases">
        <authorList>
            <consortium name="Pathogen Informatics"/>
        </authorList>
    </citation>
    <scope>NUCLEOTIDE SEQUENCE</scope>
</reference>
<protein>
    <submittedName>
        <fullName evidence="2">Uncharacterized protein</fullName>
    </submittedName>
</protein>
<evidence type="ECO:0000313" key="3">
    <source>
        <dbReference type="Proteomes" id="UP000784294"/>
    </source>
</evidence>
<organism evidence="2 3">
    <name type="scientific">Protopolystoma xenopodis</name>
    <dbReference type="NCBI Taxonomy" id="117903"/>
    <lineage>
        <taxon>Eukaryota</taxon>
        <taxon>Metazoa</taxon>
        <taxon>Spiralia</taxon>
        <taxon>Lophotrochozoa</taxon>
        <taxon>Platyhelminthes</taxon>
        <taxon>Monogenea</taxon>
        <taxon>Polyopisthocotylea</taxon>
        <taxon>Polystomatidea</taxon>
        <taxon>Polystomatidae</taxon>
        <taxon>Protopolystoma</taxon>
    </lineage>
</organism>
<accession>A0A448XA60</accession>
<evidence type="ECO:0000256" key="1">
    <source>
        <dbReference type="SAM" id="MobiDB-lite"/>
    </source>
</evidence>
<dbReference type="Proteomes" id="UP000784294">
    <property type="component" value="Unassembled WGS sequence"/>
</dbReference>
<evidence type="ECO:0000313" key="2">
    <source>
        <dbReference type="EMBL" id="VEL31837.1"/>
    </source>
</evidence>
<dbReference type="EMBL" id="CAAALY010127086">
    <property type="protein sequence ID" value="VEL31837.1"/>
    <property type="molecule type" value="Genomic_DNA"/>
</dbReference>
<feature type="region of interest" description="Disordered" evidence="1">
    <location>
        <begin position="1"/>
        <end position="39"/>
    </location>
</feature>
<comment type="caution">
    <text evidence="2">The sequence shown here is derived from an EMBL/GenBank/DDBJ whole genome shotgun (WGS) entry which is preliminary data.</text>
</comment>
<keyword evidence="3" id="KW-1185">Reference proteome</keyword>